<comment type="caution">
    <text evidence="2">The sequence shown here is derived from an EMBL/GenBank/DDBJ whole genome shotgun (WGS) entry which is preliminary data.</text>
</comment>
<feature type="region of interest" description="Disordered" evidence="1">
    <location>
        <begin position="1"/>
        <end position="22"/>
    </location>
</feature>
<accession>A0AA88R7J8</accession>
<evidence type="ECO:0000313" key="3">
    <source>
        <dbReference type="Proteomes" id="UP001187471"/>
    </source>
</evidence>
<name>A0AA88R7J8_9ASTE</name>
<gene>
    <name evidence="2" type="ORF">RJ640_006292</name>
</gene>
<feature type="region of interest" description="Disordered" evidence="1">
    <location>
        <begin position="39"/>
        <end position="58"/>
    </location>
</feature>
<organism evidence="2 3">
    <name type="scientific">Escallonia rubra</name>
    <dbReference type="NCBI Taxonomy" id="112253"/>
    <lineage>
        <taxon>Eukaryota</taxon>
        <taxon>Viridiplantae</taxon>
        <taxon>Streptophyta</taxon>
        <taxon>Embryophyta</taxon>
        <taxon>Tracheophyta</taxon>
        <taxon>Spermatophyta</taxon>
        <taxon>Magnoliopsida</taxon>
        <taxon>eudicotyledons</taxon>
        <taxon>Gunneridae</taxon>
        <taxon>Pentapetalae</taxon>
        <taxon>asterids</taxon>
        <taxon>campanulids</taxon>
        <taxon>Escalloniales</taxon>
        <taxon>Escalloniaceae</taxon>
        <taxon>Escallonia</taxon>
    </lineage>
</organism>
<evidence type="ECO:0000313" key="2">
    <source>
        <dbReference type="EMBL" id="KAK2984139.1"/>
    </source>
</evidence>
<dbReference type="Proteomes" id="UP001187471">
    <property type="component" value="Unassembled WGS sequence"/>
</dbReference>
<proteinExistence type="predicted"/>
<reference evidence="2" key="1">
    <citation type="submission" date="2022-12" db="EMBL/GenBank/DDBJ databases">
        <title>Draft genome assemblies for two species of Escallonia (Escalloniales).</title>
        <authorList>
            <person name="Chanderbali A."/>
            <person name="Dervinis C."/>
            <person name="Anghel I."/>
            <person name="Soltis D."/>
            <person name="Soltis P."/>
            <person name="Zapata F."/>
        </authorList>
    </citation>
    <scope>NUCLEOTIDE SEQUENCE</scope>
    <source>
        <strain evidence="2">UCBG92.1500</strain>
        <tissue evidence="2">Leaf</tissue>
    </source>
</reference>
<keyword evidence="3" id="KW-1185">Reference proteome</keyword>
<evidence type="ECO:0000256" key="1">
    <source>
        <dbReference type="SAM" id="MobiDB-lite"/>
    </source>
</evidence>
<dbReference type="AlphaFoldDB" id="A0AA88R7J8"/>
<sequence>MAAKIREIKGRKMGEEKEESHAKIDGIQAEISALQGDVKDHAEDKANPKPWYTADEKSSKMSTEDLLELIREYPLPEGWYARLPGLQEPANYGTKFETGIYEEQVKSGYRLPLHPFALRFFEHYRMAPRQLVPNG</sequence>
<dbReference type="EMBL" id="JAVXUO010001262">
    <property type="protein sequence ID" value="KAK2984139.1"/>
    <property type="molecule type" value="Genomic_DNA"/>
</dbReference>
<protein>
    <submittedName>
        <fullName evidence="2">Uncharacterized protein</fullName>
    </submittedName>
</protein>